<comment type="caution">
    <text evidence="1">The sequence shown here is derived from an EMBL/GenBank/DDBJ whole genome shotgun (WGS) entry which is preliminary data.</text>
</comment>
<sequence>MIDEIKDSVVADYLHKSEQTPVDVTRSILVFGKNSATYKFALSKTLLEMAPVSEASYAEIGEIFLRHLVEHHKICPHQNKRDGTDLSKAMDKYVANNLSWNEVFGVAEKSIYNNVFDAFHNIGGGSIDKRCSLFEHDKLRKKIVLTDNLNLLQSNDTVKADLLSESEARWRVVEEAWRGNLSPLMLLDEREKLFFTTVGDHRVNLRSAVPTLMPYQFGACFYCGCALKESVSSHDDEFPDVDHVLPISLLVREFPTEALNPNGVWNLVLACRRCNRGTDGKGGSIPHARYFERLLARNIYFTKEHKHAMKYSVLKSLGARNHVDVKQRMQEIYKPFSFFYKWSPRIS</sequence>
<dbReference type="CDD" id="cd00085">
    <property type="entry name" value="HNHc"/>
    <property type="match status" value="1"/>
</dbReference>
<dbReference type="Proteomes" id="UP001143304">
    <property type="component" value="Unassembled WGS sequence"/>
</dbReference>
<reference evidence="1" key="1">
    <citation type="submission" date="2019-02" db="EMBL/GenBank/DDBJ databases">
        <authorList>
            <person name="Li S.-H."/>
        </authorList>
    </citation>
    <scope>NUCLEOTIDE SEQUENCE</scope>
    <source>
        <strain evidence="1">IMCC11814</strain>
    </source>
</reference>
<dbReference type="EMBL" id="SHNO01000001">
    <property type="protein sequence ID" value="MCX2976369.1"/>
    <property type="molecule type" value="Genomic_DNA"/>
</dbReference>
<evidence type="ECO:0008006" key="3">
    <source>
        <dbReference type="Google" id="ProtNLM"/>
    </source>
</evidence>
<dbReference type="RefSeq" id="WP_279248119.1">
    <property type="nucleotide sequence ID" value="NZ_SHNO01000001.1"/>
</dbReference>
<gene>
    <name evidence="1" type="ORF">EYC82_03255</name>
</gene>
<name>A0ABT3T2N3_9GAMM</name>
<organism evidence="1 2">
    <name type="scientific">Candidatus Marimicrobium litorale</name>
    <dbReference type="NCBI Taxonomy" id="2518991"/>
    <lineage>
        <taxon>Bacteria</taxon>
        <taxon>Pseudomonadati</taxon>
        <taxon>Pseudomonadota</taxon>
        <taxon>Gammaproteobacteria</taxon>
        <taxon>Cellvibrionales</taxon>
        <taxon>Halieaceae</taxon>
        <taxon>Marimicrobium</taxon>
    </lineage>
</organism>
<dbReference type="InterPro" id="IPR003615">
    <property type="entry name" value="HNH_nuc"/>
</dbReference>
<accession>A0ABT3T2N3</accession>
<dbReference type="Gene3D" id="1.10.30.50">
    <property type="match status" value="1"/>
</dbReference>
<evidence type="ECO:0000313" key="2">
    <source>
        <dbReference type="Proteomes" id="UP001143304"/>
    </source>
</evidence>
<proteinExistence type="predicted"/>
<evidence type="ECO:0000313" key="1">
    <source>
        <dbReference type="EMBL" id="MCX2976369.1"/>
    </source>
</evidence>
<keyword evidence="2" id="KW-1185">Reference proteome</keyword>
<protein>
    <recommendedName>
        <fullName evidence="3">HNH endonuclease</fullName>
    </recommendedName>
</protein>